<dbReference type="Gene3D" id="2.30.30.380">
    <property type="entry name" value="Zn-finger domain of Sec23/24"/>
    <property type="match status" value="1"/>
</dbReference>
<keyword evidence="6" id="KW-0676">Redox-active center</keyword>
<evidence type="ECO:0000256" key="3">
    <source>
        <dbReference type="ARBA" id="ARBA00022723"/>
    </source>
</evidence>
<dbReference type="Gene3D" id="3.40.30.10">
    <property type="entry name" value="Glutaredoxin"/>
    <property type="match status" value="1"/>
</dbReference>
<dbReference type="PANTHER" id="PTHR45663">
    <property type="entry name" value="GEO12009P1"/>
    <property type="match status" value="1"/>
</dbReference>
<dbReference type="NCBIfam" id="NF008229">
    <property type="entry name" value="PRK10996.1"/>
    <property type="match status" value="1"/>
</dbReference>
<dbReference type="PRINTS" id="PR00421">
    <property type="entry name" value="THIOREDOXIN"/>
</dbReference>
<keyword evidence="4" id="KW-0249">Electron transport</keyword>
<dbReference type="RefSeq" id="WP_173289722.1">
    <property type="nucleotide sequence ID" value="NZ_AP021888.1"/>
</dbReference>
<evidence type="ECO:0000256" key="4">
    <source>
        <dbReference type="ARBA" id="ARBA00022982"/>
    </source>
</evidence>
<dbReference type="PANTHER" id="PTHR45663:SF40">
    <property type="entry name" value="THIOREDOXIN 2"/>
    <property type="match status" value="1"/>
</dbReference>
<protein>
    <recommendedName>
        <fullName evidence="7">Thioredoxin</fullName>
    </recommendedName>
</protein>
<dbReference type="SUPFAM" id="SSF52833">
    <property type="entry name" value="Thioredoxin-like"/>
    <property type="match status" value="1"/>
</dbReference>
<dbReference type="GO" id="GO:0046872">
    <property type="term" value="F:metal ion binding"/>
    <property type="evidence" value="ECO:0007669"/>
    <property type="project" value="UniProtKB-KW"/>
</dbReference>
<dbReference type="PROSITE" id="PS00194">
    <property type="entry name" value="THIOREDOXIN_1"/>
    <property type="match status" value="1"/>
</dbReference>
<feature type="domain" description="Thioredoxin" evidence="8">
    <location>
        <begin position="24"/>
        <end position="140"/>
    </location>
</feature>
<evidence type="ECO:0000256" key="6">
    <source>
        <dbReference type="ARBA" id="ARBA00023284"/>
    </source>
</evidence>
<dbReference type="CDD" id="cd02947">
    <property type="entry name" value="TRX_family"/>
    <property type="match status" value="1"/>
</dbReference>
<proteinExistence type="inferred from homology"/>
<dbReference type="InterPro" id="IPR005746">
    <property type="entry name" value="Thioredoxin"/>
</dbReference>
<dbReference type="EMBL" id="AP021888">
    <property type="protein sequence ID" value="BBP42363.1"/>
    <property type="molecule type" value="Genomic_DNA"/>
</dbReference>
<dbReference type="InterPro" id="IPR017937">
    <property type="entry name" value="Thioredoxin_CS"/>
</dbReference>
<dbReference type="KEGG" id="tzo:THMIRHAT_01090"/>
<keyword evidence="2" id="KW-0813">Transport</keyword>
<accession>A0A6F8PJT4</accession>
<evidence type="ECO:0000313" key="9">
    <source>
        <dbReference type="EMBL" id="BBP42363.1"/>
    </source>
</evidence>
<dbReference type="Pfam" id="PF21352">
    <property type="entry name" value="Zn_ribbon_Thio2"/>
    <property type="match status" value="1"/>
</dbReference>
<comment type="similarity">
    <text evidence="1">Belongs to the thioredoxin family.</text>
</comment>
<dbReference type="PROSITE" id="PS51352">
    <property type="entry name" value="THIOREDOXIN_2"/>
    <property type="match status" value="1"/>
</dbReference>
<dbReference type="InterPro" id="IPR013766">
    <property type="entry name" value="Thioredoxin_domain"/>
</dbReference>
<gene>
    <name evidence="9" type="primary">trxC</name>
    <name evidence="9" type="ORF">THMIRHAT_01090</name>
</gene>
<keyword evidence="5" id="KW-1015">Disulfide bond</keyword>
<evidence type="ECO:0000256" key="1">
    <source>
        <dbReference type="ARBA" id="ARBA00008987"/>
    </source>
</evidence>
<dbReference type="InterPro" id="IPR049299">
    <property type="entry name" value="Thio2_N"/>
</dbReference>
<sequence>MIIACPSCGGLNRVADDKLSQNPTCGKCQAPLFQGKPLEMNGEQFARAMSKTDLPMVVDFWAPWCGPCKMFAPTFSEAAKQLEPYARLVKINTEIEQQVAMQYNIRSIPTLAIFKNGQEINRISGAMNLSQFVQWVKQSI</sequence>
<dbReference type="Proteomes" id="UP000501466">
    <property type="component" value="Chromosome"/>
</dbReference>
<dbReference type="GO" id="GO:0005829">
    <property type="term" value="C:cytosol"/>
    <property type="evidence" value="ECO:0007669"/>
    <property type="project" value="TreeGrafter"/>
</dbReference>
<evidence type="ECO:0000256" key="7">
    <source>
        <dbReference type="NCBIfam" id="TIGR01068"/>
    </source>
</evidence>
<dbReference type="FunFam" id="3.40.30.10:FF:000001">
    <property type="entry name" value="Thioredoxin"/>
    <property type="match status" value="1"/>
</dbReference>
<evidence type="ECO:0000259" key="8">
    <source>
        <dbReference type="PROSITE" id="PS51352"/>
    </source>
</evidence>
<dbReference type="Pfam" id="PF00085">
    <property type="entry name" value="Thioredoxin"/>
    <property type="match status" value="1"/>
</dbReference>
<evidence type="ECO:0000256" key="5">
    <source>
        <dbReference type="ARBA" id="ARBA00023157"/>
    </source>
</evidence>
<evidence type="ECO:0000256" key="2">
    <source>
        <dbReference type="ARBA" id="ARBA00022448"/>
    </source>
</evidence>
<dbReference type="AlphaFoldDB" id="A0A6F8PJT4"/>
<evidence type="ECO:0000313" key="10">
    <source>
        <dbReference type="Proteomes" id="UP000501466"/>
    </source>
</evidence>
<keyword evidence="3" id="KW-0479">Metal-binding</keyword>
<organism evidence="9 10">
    <name type="scientific">Thiosulfativibrio zosterae</name>
    <dbReference type="NCBI Taxonomy" id="2675053"/>
    <lineage>
        <taxon>Bacteria</taxon>
        <taxon>Pseudomonadati</taxon>
        <taxon>Pseudomonadota</taxon>
        <taxon>Gammaproteobacteria</taxon>
        <taxon>Thiotrichales</taxon>
        <taxon>Piscirickettsiaceae</taxon>
        <taxon>Thiosulfativibrio</taxon>
    </lineage>
</organism>
<name>A0A6F8PJT4_9GAMM</name>
<keyword evidence="10" id="KW-1185">Reference proteome</keyword>
<dbReference type="GO" id="GO:0015035">
    <property type="term" value="F:protein-disulfide reductase activity"/>
    <property type="evidence" value="ECO:0007669"/>
    <property type="project" value="UniProtKB-UniRule"/>
</dbReference>
<reference evidence="10" key="1">
    <citation type="submission" date="2019-11" db="EMBL/GenBank/DDBJ databases">
        <title>Isolation and characterization of two novel species in the genus Thiomicrorhabdus.</title>
        <authorList>
            <person name="Mochizuki J."/>
            <person name="Kojima H."/>
            <person name="Fukui M."/>
        </authorList>
    </citation>
    <scope>NUCLEOTIDE SEQUENCE [LARGE SCALE GENOMIC DNA]</scope>
    <source>
        <strain evidence="10">AkT22</strain>
    </source>
</reference>
<dbReference type="NCBIfam" id="TIGR01068">
    <property type="entry name" value="thioredoxin"/>
    <property type="match status" value="1"/>
</dbReference>
<dbReference type="InterPro" id="IPR036249">
    <property type="entry name" value="Thioredoxin-like_sf"/>
</dbReference>